<dbReference type="InterPro" id="IPR036397">
    <property type="entry name" value="RNaseH_sf"/>
</dbReference>
<dbReference type="Proteomes" id="UP000593568">
    <property type="component" value="Unassembled WGS sequence"/>
</dbReference>
<keyword evidence="5" id="KW-1185">Reference proteome</keyword>
<reference evidence="4 5" key="1">
    <citation type="journal article" date="2019" name="Genome Biol. Evol.">
        <title>Insights into the evolution of the New World diploid cottons (Gossypium, subgenus Houzingenia) based on genome sequencing.</title>
        <authorList>
            <person name="Grover C.E."/>
            <person name="Arick M.A. 2nd"/>
            <person name="Thrash A."/>
            <person name="Conover J.L."/>
            <person name="Sanders W.S."/>
            <person name="Peterson D.G."/>
            <person name="Frelichowski J.E."/>
            <person name="Scheffler J.A."/>
            <person name="Scheffler B.E."/>
            <person name="Wendel J.F."/>
        </authorList>
    </citation>
    <scope>NUCLEOTIDE SEQUENCE [LARGE SCALE GENOMIC DNA]</scope>
    <source>
        <strain evidence="4">8</strain>
        <tissue evidence="4">Leaf</tissue>
    </source>
</reference>
<protein>
    <recommendedName>
        <fullName evidence="6">RNase H type-1 domain-containing protein</fullName>
    </recommendedName>
</protein>
<dbReference type="PANTHER" id="PTHR47074">
    <property type="entry name" value="BNAC02G40300D PROTEIN"/>
    <property type="match status" value="1"/>
</dbReference>
<feature type="compositionally biased region" description="Basic and acidic residues" evidence="1">
    <location>
        <begin position="140"/>
        <end position="150"/>
    </location>
</feature>
<organism evidence="4 5">
    <name type="scientific">Gossypium trilobum</name>
    <dbReference type="NCBI Taxonomy" id="34281"/>
    <lineage>
        <taxon>Eukaryota</taxon>
        <taxon>Viridiplantae</taxon>
        <taxon>Streptophyta</taxon>
        <taxon>Embryophyta</taxon>
        <taxon>Tracheophyta</taxon>
        <taxon>Spermatophyta</taxon>
        <taxon>Magnoliopsida</taxon>
        <taxon>eudicotyledons</taxon>
        <taxon>Gunneridae</taxon>
        <taxon>Pentapetalae</taxon>
        <taxon>rosids</taxon>
        <taxon>malvids</taxon>
        <taxon>Malvales</taxon>
        <taxon>Malvaceae</taxon>
        <taxon>Malvoideae</taxon>
        <taxon>Gossypium</taxon>
    </lineage>
</organism>
<evidence type="ECO:0000256" key="1">
    <source>
        <dbReference type="SAM" id="MobiDB-lite"/>
    </source>
</evidence>
<dbReference type="Pfam" id="PF13456">
    <property type="entry name" value="RVT_3"/>
    <property type="match status" value="1"/>
</dbReference>
<dbReference type="Gene3D" id="3.30.420.10">
    <property type="entry name" value="Ribonuclease H-like superfamily/Ribonuclease H"/>
    <property type="match status" value="1"/>
</dbReference>
<dbReference type="AlphaFoldDB" id="A0A7J9DKL6"/>
<gene>
    <name evidence="4" type="ORF">Gotri_023802</name>
</gene>
<sequence length="343" mass="38487">ICSYVNFKYERLTLFCFFCGWLGHSDSFCHSNMELGFEAAEMGWNLSLRAQSKKTLAMNSVWLRDDGDEIQRSSIKGREFGRCNWEVKDRRCSRNFFNLILRVNLEGNLNWVSDVEVGSSKIHEQIDMEHDGEDGAIEGGDGKKRPRREDDRSLVGEEISAIIACPRCEGAAENVEHLLRECPVTREEIDECENSKLTKEIVHVEWCPPNGSDIKVNFDAAFDEAQATSASGVVVRNASGEILSSKTVVYRAVASPFTAKAHACLQVVLLRKEKGFTSVIIEWDSVSVIKNSQSDLNIPRSAIIMAHELAREAIRNGSRTYLLGGLLERDAAEDGSYKRRESD</sequence>
<dbReference type="InterPro" id="IPR002156">
    <property type="entry name" value="RNaseH_domain"/>
</dbReference>
<dbReference type="InterPro" id="IPR052929">
    <property type="entry name" value="RNase_H-like_EbsB-rel"/>
</dbReference>
<comment type="caution">
    <text evidence="4">The sequence shown here is derived from an EMBL/GenBank/DDBJ whole genome shotgun (WGS) entry which is preliminary data.</text>
</comment>
<evidence type="ECO:0000313" key="5">
    <source>
        <dbReference type="Proteomes" id="UP000593568"/>
    </source>
</evidence>
<dbReference type="Pfam" id="PF14392">
    <property type="entry name" value="zf-CCHC_4"/>
    <property type="match status" value="1"/>
</dbReference>
<proteinExistence type="predicted"/>
<dbReference type="EMBL" id="JABEZW010000003">
    <property type="protein sequence ID" value="MBA0761114.1"/>
    <property type="molecule type" value="Genomic_DNA"/>
</dbReference>
<feature type="non-terminal residue" evidence="4">
    <location>
        <position position="343"/>
    </location>
</feature>
<dbReference type="PANTHER" id="PTHR47074:SF61">
    <property type="entry name" value="RNASE H TYPE-1 DOMAIN-CONTAINING PROTEIN"/>
    <property type="match status" value="1"/>
</dbReference>
<feature type="domain" description="RNase H type-1" evidence="2">
    <location>
        <begin position="217"/>
        <end position="294"/>
    </location>
</feature>
<name>A0A7J9DKL6_9ROSI</name>
<evidence type="ECO:0000259" key="2">
    <source>
        <dbReference type="Pfam" id="PF13456"/>
    </source>
</evidence>
<dbReference type="GO" id="GO:0003676">
    <property type="term" value="F:nucleic acid binding"/>
    <property type="evidence" value="ECO:0007669"/>
    <property type="project" value="InterPro"/>
</dbReference>
<feature type="domain" description="Zinc knuckle CX2CX4HX4C" evidence="3">
    <location>
        <begin position="4"/>
        <end position="30"/>
    </location>
</feature>
<dbReference type="GO" id="GO:0004523">
    <property type="term" value="F:RNA-DNA hybrid ribonuclease activity"/>
    <property type="evidence" value="ECO:0007669"/>
    <property type="project" value="InterPro"/>
</dbReference>
<evidence type="ECO:0008006" key="6">
    <source>
        <dbReference type="Google" id="ProtNLM"/>
    </source>
</evidence>
<evidence type="ECO:0000313" key="4">
    <source>
        <dbReference type="EMBL" id="MBA0761114.1"/>
    </source>
</evidence>
<dbReference type="InterPro" id="IPR025836">
    <property type="entry name" value="Zn_knuckle_CX2CX4HX4C"/>
</dbReference>
<feature type="region of interest" description="Disordered" evidence="1">
    <location>
        <begin position="124"/>
        <end position="150"/>
    </location>
</feature>
<accession>A0A7J9DKL6</accession>
<evidence type="ECO:0000259" key="3">
    <source>
        <dbReference type="Pfam" id="PF14392"/>
    </source>
</evidence>